<name>A0A4Q7VWQ8_9BURK</name>
<dbReference type="PANTHER" id="PTHR30269">
    <property type="entry name" value="TRANSMEMBRANE PROTEIN YFCA"/>
    <property type="match status" value="1"/>
</dbReference>
<keyword evidence="10" id="KW-1185">Reference proteome</keyword>
<keyword evidence="5 8" id="KW-0812">Transmembrane</keyword>
<dbReference type="InterPro" id="IPR002781">
    <property type="entry name" value="TM_pro_TauE-like"/>
</dbReference>
<evidence type="ECO:0000256" key="8">
    <source>
        <dbReference type="RuleBase" id="RU363041"/>
    </source>
</evidence>
<dbReference type="GO" id="GO:0005886">
    <property type="term" value="C:plasma membrane"/>
    <property type="evidence" value="ECO:0007669"/>
    <property type="project" value="UniProtKB-SubCell"/>
</dbReference>
<dbReference type="Pfam" id="PF01925">
    <property type="entry name" value="TauE"/>
    <property type="match status" value="1"/>
</dbReference>
<reference evidence="9 10" key="1">
    <citation type="submission" date="2019-02" db="EMBL/GenBank/DDBJ databases">
        <title>Genomic Encyclopedia of Type Strains, Phase IV (KMG-IV): sequencing the most valuable type-strain genomes for metagenomic binning, comparative biology and taxonomic classification.</title>
        <authorList>
            <person name="Goeker M."/>
        </authorList>
    </citation>
    <scope>NUCLEOTIDE SEQUENCE [LARGE SCALE GENOMIC DNA]</scope>
    <source>
        <strain evidence="9 10">DSM 19570</strain>
    </source>
</reference>
<evidence type="ECO:0000313" key="10">
    <source>
        <dbReference type="Proteomes" id="UP000293671"/>
    </source>
</evidence>
<evidence type="ECO:0000256" key="4">
    <source>
        <dbReference type="ARBA" id="ARBA00022475"/>
    </source>
</evidence>
<evidence type="ECO:0000313" key="9">
    <source>
        <dbReference type="EMBL" id="RZU00878.1"/>
    </source>
</evidence>
<dbReference type="AlphaFoldDB" id="A0A4Q7VWQ8"/>
<keyword evidence="3" id="KW-0813">Transport</keyword>
<evidence type="ECO:0000256" key="5">
    <source>
        <dbReference type="ARBA" id="ARBA00022692"/>
    </source>
</evidence>
<feature type="transmembrane region" description="Helical" evidence="8">
    <location>
        <begin position="74"/>
        <end position="94"/>
    </location>
</feature>
<proteinExistence type="inferred from homology"/>
<keyword evidence="4 8" id="KW-1003">Cell membrane</keyword>
<dbReference type="OrthoDB" id="554695at2"/>
<evidence type="ECO:0000256" key="3">
    <source>
        <dbReference type="ARBA" id="ARBA00022448"/>
    </source>
</evidence>
<dbReference type="EMBL" id="SHKP01000005">
    <property type="protein sequence ID" value="RZU00878.1"/>
    <property type="molecule type" value="Genomic_DNA"/>
</dbReference>
<evidence type="ECO:0000256" key="6">
    <source>
        <dbReference type="ARBA" id="ARBA00022989"/>
    </source>
</evidence>
<dbReference type="Proteomes" id="UP000293671">
    <property type="component" value="Unassembled WGS sequence"/>
</dbReference>
<feature type="transmembrane region" description="Helical" evidence="8">
    <location>
        <begin position="231"/>
        <end position="249"/>
    </location>
</feature>
<feature type="transmembrane region" description="Helical" evidence="8">
    <location>
        <begin position="138"/>
        <end position="166"/>
    </location>
</feature>
<dbReference type="RefSeq" id="WP_130431306.1">
    <property type="nucleotide sequence ID" value="NZ_SHKP01000005.1"/>
</dbReference>
<protein>
    <recommendedName>
        <fullName evidence="8">Probable membrane transporter protein</fullName>
    </recommendedName>
</protein>
<comment type="caution">
    <text evidence="9">The sequence shown here is derived from an EMBL/GenBank/DDBJ whole genome shotgun (WGS) entry which is preliminary data.</text>
</comment>
<organism evidence="9 10">
    <name type="scientific">Rivibacter subsaxonicus</name>
    <dbReference type="NCBI Taxonomy" id="457575"/>
    <lineage>
        <taxon>Bacteria</taxon>
        <taxon>Pseudomonadati</taxon>
        <taxon>Pseudomonadota</taxon>
        <taxon>Betaproteobacteria</taxon>
        <taxon>Burkholderiales</taxon>
        <taxon>Rivibacter</taxon>
    </lineage>
</organism>
<feature type="transmembrane region" description="Helical" evidence="8">
    <location>
        <begin position="100"/>
        <end position="118"/>
    </location>
</feature>
<dbReference type="PANTHER" id="PTHR30269:SF0">
    <property type="entry name" value="MEMBRANE TRANSPORTER PROTEIN YFCA-RELATED"/>
    <property type="match status" value="1"/>
</dbReference>
<keyword evidence="6 8" id="KW-1133">Transmembrane helix</keyword>
<comment type="similarity">
    <text evidence="2 8">Belongs to the 4-toluene sulfonate uptake permease (TSUP) (TC 2.A.102) family.</text>
</comment>
<accession>A0A4Q7VWQ8</accession>
<sequence length="254" mass="26536">MSFDLVFVTLASLLAGTIDAIVGGGGLILVPALFSAFPNAPPATLFGTNKGAAVWGTAWATVQFARRVTLKWSALLPAAAAALVGSALGAWTVTQVDGSGLRRALPFVLAAVLVYTLVRKDLGRAHVPRWQGSREALVASAIGVVIGFYDGFFGPGTGSFLVFLFVRLLGYDFLHASASAKLLNTATNLAALLTFALTGHVWWHLALVMAVANVIGSLIGTRLALKHGAGFVRAAFIVVVSALILKTGYDAFLR</sequence>
<evidence type="ECO:0000256" key="7">
    <source>
        <dbReference type="ARBA" id="ARBA00023136"/>
    </source>
</evidence>
<evidence type="ECO:0000256" key="1">
    <source>
        <dbReference type="ARBA" id="ARBA00004651"/>
    </source>
</evidence>
<gene>
    <name evidence="9" type="ORF">EV670_1591</name>
</gene>
<feature type="transmembrane region" description="Helical" evidence="8">
    <location>
        <begin position="201"/>
        <end position="219"/>
    </location>
</feature>
<keyword evidence="7 8" id="KW-0472">Membrane</keyword>
<dbReference type="InterPro" id="IPR052017">
    <property type="entry name" value="TSUP"/>
</dbReference>
<evidence type="ECO:0000256" key="2">
    <source>
        <dbReference type="ARBA" id="ARBA00009142"/>
    </source>
</evidence>
<comment type="subcellular location">
    <subcellularLocation>
        <location evidence="1 8">Cell membrane</location>
        <topology evidence="1 8">Multi-pass membrane protein</topology>
    </subcellularLocation>
</comment>